<dbReference type="InterPro" id="IPR000485">
    <property type="entry name" value="AsnC-type_HTH_dom"/>
</dbReference>
<dbReference type="SMART" id="SM00344">
    <property type="entry name" value="HTH_ASNC"/>
    <property type="match status" value="2"/>
</dbReference>
<proteinExistence type="predicted"/>
<dbReference type="InterPro" id="IPR019887">
    <property type="entry name" value="Tscrpt_reg_AsnC/Lrp_C"/>
</dbReference>
<feature type="domain" description="HTH asnC-type" evidence="5">
    <location>
        <begin position="10"/>
        <end position="51"/>
    </location>
</feature>
<keyword evidence="3" id="KW-0804">Transcription</keyword>
<keyword evidence="1" id="KW-0805">Transcription regulation</keyword>
<dbReference type="Gene3D" id="1.10.10.10">
    <property type="entry name" value="Winged helix-like DNA-binding domain superfamily/Winged helix DNA-binding domain"/>
    <property type="match status" value="2"/>
</dbReference>
<evidence type="ECO:0000256" key="1">
    <source>
        <dbReference type="ARBA" id="ARBA00023015"/>
    </source>
</evidence>
<dbReference type="Pfam" id="PF01037">
    <property type="entry name" value="AsnC_trans_reg"/>
    <property type="match status" value="1"/>
</dbReference>
<dbReference type="InterPro" id="IPR011991">
    <property type="entry name" value="ArsR-like_HTH"/>
</dbReference>
<evidence type="ECO:0000256" key="2">
    <source>
        <dbReference type="ARBA" id="ARBA00023125"/>
    </source>
</evidence>
<dbReference type="PANTHER" id="PTHR30154">
    <property type="entry name" value="LEUCINE-RESPONSIVE REGULATORY PROTEIN"/>
    <property type="match status" value="1"/>
</dbReference>
<dbReference type="Pfam" id="PF13404">
    <property type="entry name" value="HTH_AsnC-type"/>
    <property type="match status" value="1"/>
</dbReference>
<dbReference type="InterPro" id="IPR036388">
    <property type="entry name" value="WH-like_DNA-bd_sf"/>
</dbReference>
<dbReference type="Pfam" id="PF13412">
    <property type="entry name" value="HTH_24"/>
    <property type="match status" value="1"/>
</dbReference>
<dbReference type="GO" id="GO:0005829">
    <property type="term" value="C:cytosol"/>
    <property type="evidence" value="ECO:0007669"/>
    <property type="project" value="TreeGrafter"/>
</dbReference>
<dbReference type="SUPFAM" id="SSF54909">
    <property type="entry name" value="Dimeric alpha+beta barrel"/>
    <property type="match status" value="1"/>
</dbReference>
<dbReference type="InterPro" id="IPR019888">
    <property type="entry name" value="Tscrpt_reg_AsnC-like"/>
</dbReference>
<dbReference type="PANTHER" id="PTHR30154:SF34">
    <property type="entry name" value="TRANSCRIPTIONAL REGULATOR AZLB"/>
    <property type="match status" value="1"/>
</dbReference>
<dbReference type="InterPro" id="IPR011008">
    <property type="entry name" value="Dimeric_a/b-barrel"/>
</dbReference>
<evidence type="ECO:0000256" key="3">
    <source>
        <dbReference type="ARBA" id="ARBA00023163"/>
    </source>
</evidence>
<evidence type="ECO:0000313" key="6">
    <source>
        <dbReference type="EMBL" id="WTQ77824.1"/>
    </source>
</evidence>
<sequence length="344" mass="36623">MPDAASPSPLDELDLALVNSLQISPRAPWTEIAGALGVDAATAARRWERLRAGGHAWVTAYPHDEFGSGALIEVDCAPGQDRAVAEALAQEPMAATVELTAGGRDLLVTVIARDYTSLTTFVLDRIGVLPGVTSTRAHLVTGSAYAEGSAWRLRSLTRAQQKALADSRSSARDQGGTPLGNHRALMLALGEDGRASLSDLAAVLDVSVNTVSRRLRRLIDSGSLVLRCDLAPRLSGSPVSVTFFASVASEHLNATARDIARFPEIRLCVGVAGPQNLLATAWVASLVDVHLLEVRLARALPRLRIADRSVCLRMTKHVGRLLDEQGRARGFVPVDIWADAAASR</sequence>
<accession>A0AAU1M309</accession>
<reference evidence="6" key="1">
    <citation type="submission" date="2022-10" db="EMBL/GenBank/DDBJ databases">
        <title>The complete genomes of actinobacterial strains from the NBC collection.</title>
        <authorList>
            <person name="Joergensen T.S."/>
            <person name="Alvarez Arevalo M."/>
            <person name="Sterndorff E.B."/>
            <person name="Faurdal D."/>
            <person name="Vuksanovic O."/>
            <person name="Mourched A.-S."/>
            <person name="Charusanti P."/>
            <person name="Shaw S."/>
            <person name="Blin K."/>
            <person name="Weber T."/>
        </authorList>
    </citation>
    <scope>NUCLEOTIDE SEQUENCE</scope>
    <source>
        <strain evidence="6">NBC_00148</strain>
    </source>
</reference>
<protein>
    <submittedName>
        <fullName evidence="6">Lrp/AsnC family transcriptional regulator</fullName>
    </submittedName>
</protein>
<evidence type="ECO:0000259" key="5">
    <source>
        <dbReference type="Pfam" id="PF13404"/>
    </source>
</evidence>
<gene>
    <name evidence="6" type="ORF">OG222_33840</name>
</gene>
<dbReference type="AlphaFoldDB" id="A0AAU1M309"/>
<dbReference type="CDD" id="cd00090">
    <property type="entry name" value="HTH_ARSR"/>
    <property type="match status" value="1"/>
</dbReference>
<dbReference type="InterPro" id="IPR036390">
    <property type="entry name" value="WH_DNA-bd_sf"/>
</dbReference>
<name>A0AAU1M309_9ACTN</name>
<keyword evidence="2" id="KW-0238">DNA-binding</keyword>
<feature type="domain" description="Transcription regulator AsnC/Lrp ligand binding" evidence="4">
    <location>
        <begin position="72"/>
        <end position="141"/>
    </location>
</feature>
<dbReference type="EMBL" id="CP108169">
    <property type="protein sequence ID" value="WTQ77824.1"/>
    <property type="molecule type" value="Genomic_DNA"/>
</dbReference>
<dbReference type="GO" id="GO:0043565">
    <property type="term" value="F:sequence-specific DNA binding"/>
    <property type="evidence" value="ECO:0007669"/>
    <property type="project" value="InterPro"/>
</dbReference>
<dbReference type="GO" id="GO:0043200">
    <property type="term" value="P:response to amino acid"/>
    <property type="evidence" value="ECO:0007669"/>
    <property type="project" value="TreeGrafter"/>
</dbReference>
<dbReference type="Gene3D" id="3.30.70.920">
    <property type="match status" value="1"/>
</dbReference>
<evidence type="ECO:0000259" key="4">
    <source>
        <dbReference type="Pfam" id="PF01037"/>
    </source>
</evidence>
<organism evidence="6">
    <name type="scientific">Streptomyces sp. NBC_00148</name>
    <dbReference type="NCBI Taxonomy" id="2903626"/>
    <lineage>
        <taxon>Bacteria</taxon>
        <taxon>Bacillati</taxon>
        <taxon>Actinomycetota</taxon>
        <taxon>Actinomycetes</taxon>
        <taxon>Kitasatosporales</taxon>
        <taxon>Streptomycetaceae</taxon>
        <taxon>Streptomyces</taxon>
    </lineage>
</organism>
<dbReference type="SUPFAM" id="SSF46785">
    <property type="entry name" value="Winged helix' DNA-binding domain"/>
    <property type="match status" value="2"/>
</dbReference>